<evidence type="ECO:0000313" key="6">
    <source>
        <dbReference type="Proteomes" id="UP000182945"/>
    </source>
</evidence>
<dbReference type="NCBIfam" id="TIGR00045">
    <property type="entry name" value="glycerate kinase"/>
    <property type="match status" value="1"/>
</dbReference>
<dbReference type="AlphaFoldDB" id="A0AAC9NM47"/>
<dbReference type="Pfam" id="PF02595">
    <property type="entry name" value="Gly_kinase"/>
    <property type="match status" value="1"/>
</dbReference>
<dbReference type="InterPro" id="IPR036129">
    <property type="entry name" value="Glycerate_kinase_sf"/>
</dbReference>
<dbReference type="RefSeq" id="WP_071649399.1">
    <property type="nucleotide sequence ID" value="NZ_CP017962.1"/>
</dbReference>
<protein>
    <submittedName>
        <fullName evidence="5">Glycerate kinase</fullName>
    </submittedName>
</protein>
<proteinExistence type="inferred from homology"/>
<evidence type="ECO:0000256" key="2">
    <source>
        <dbReference type="ARBA" id="ARBA00022679"/>
    </source>
</evidence>
<sequence length="387" mass="41005">MNILLAPDSFKGSLTSVQVASIMKKAIKSVYPNDTVLMKPMADGGEGTVDVLLSSSPNSRRIPISCTGPLGVTIETYYGIIDNNVAVIEVANIAGLVQVPDGKRNPDNTTTYGVGEVILDAINKGCTSIIIGLGGSATNDGGFGLLQALGMEAYDQNGKRCGIFGKDLHSVKRIDVQQLESKLKNVSIKAACDVENILCGVNGATQVYGRQKGASKEQVLKYDESLKRYQELIRSEKAVSKVENAAQIPGSGAAGGLGFALLGLGAKLVSGSELITNILQMEEAIKQSDLVITGEGQSDEQTLFGKAPAYIADLAKLHGVPTLLLSGSVVGNADLLREKFAGCFSIISSPLSLQECIRNADELLFKQTTQITHFVHSILELKMTNLM</sequence>
<dbReference type="InterPro" id="IPR018197">
    <property type="entry name" value="Glycerate_kinase_RE-like"/>
</dbReference>
<name>A0AAC9NM47_VIRHA</name>
<evidence type="ECO:0000256" key="1">
    <source>
        <dbReference type="ARBA" id="ARBA00006284"/>
    </source>
</evidence>
<comment type="similarity">
    <text evidence="1 4">Belongs to the glycerate kinase type-1 family.</text>
</comment>
<dbReference type="InterPro" id="IPR004381">
    <property type="entry name" value="Glycerate_kinase"/>
</dbReference>
<keyword evidence="3 4" id="KW-0418">Kinase</keyword>
<dbReference type="PIRSF" id="PIRSF006078">
    <property type="entry name" value="GlxK"/>
    <property type="match status" value="1"/>
</dbReference>
<dbReference type="PANTHER" id="PTHR21599">
    <property type="entry name" value="GLYCERATE KINASE"/>
    <property type="match status" value="1"/>
</dbReference>
<organism evidence="5 6">
    <name type="scientific">Virgibacillus halodenitrificans</name>
    <name type="common">Bacillus halodenitrificans</name>
    <dbReference type="NCBI Taxonomy" id="1482"/>
    <lineage>
        <taxon>Bacteria</taxon>
        <taxon>Bacillati</taxon>
        <taxon>Bacillota</taxon>
        <taxon>Bacilli</taxon>
        <taxon>Bacillales</taxon>
        <taxon>Bacillaceae</taxon>
        <taxon>Virgibacillus</taxon>
    </lineage>
</organism>
<dbReference type="GO" id="GO:0008887">
    <property type="term" value="F:glycerate kinase activity"/>
    <property type="evidence" value="ECO:0007669"/>
    <property type="project" value="UniProtKB-UniRule"/>
</dbReference>
<keyword evidence="2 4" id="KW-0808">Transferase</keyword>
<evidence type="ECO:0000256" key="3">
    <source>
        <dbReference type="ARBA" id="ARBA00022777"/>
    </source>
</evidence>
<accession>A0AAC9NM47</accession>
<dbReference type="KEGG" id="vhl:BME96_14435"/>
<gene>
    <name evidence="5" type="ORF">BME96_14435</name>
</gene>
<reference evidence="5 6" key="1">
    <citation type="submission" date="2016-11" db="EMBL/GenBank/DDBJ databases">
        <title>Complete genome sequencing of Virgibacillus halodenitrificans PDB-F2.</title>
        <authorList>
            <person name="Sun Z."/>
            <person name="Zhou Y."/>
            <person name="Li H."/>
        </authorList>
    </citation>
    <scope>NUCLEOTIDE SEQUENCE [LARGE SCALE GENOMIC DNA]</scope>
    <source>
        <strain evidence="5 6">PDB-F2</strain>
    </source>
</reference>
<dbReference type="Gene3D" id="3.40.50.10350">
    <property type="entry name" value="Glycerate kinase, domain 1"/>
    <property type="match status" value="1"/>
</dbReference>
<evidence type="ECO:0000256" key="4">
    <source>
        <dbReference type="PIRNR" id="PIRNR006078"/>
    </source>
</evidence>
<dbReference type="GO" id="GO:0031388">
    <property type="term" value="P:organic acid phosphorylation"/>
    <property type="evidence" value="ECO:0007669"/>
    <property type="project" value="UniProtKB-UniRule"/>
</dbReference>
<dbReference type="InterPro" id="IPR018193">
    <property type="entry name" value="Glyc_kinase_flavodox-like_fold"/>
</dbReference>
<dbReference type="SUPFAM" id="SSF110738">
    <property type="entry name" value="Glycerate kinase I"/>
    <property type="match status" value="1"/>
</dbReference>
<dbReference type="Gene3D" id="3.90.1510.10">
    <property type="entry name" value="Glycerate kinase, domain 2"/>
    <property type="match status" value="1"/>
</dbReference>
<dbReference type="GeneID" id="71515607"/>
<dbReference type="EMBL" id="CP017962">
    <property type="protein sequence ID" value="APC49316.1"/>
    <property type="molecule type" value="Genomic_DNA"/>
</dbReference>
<dbReference type="PANTHER" id="PTHR21599:SF0">
    <property type="entry name" value="GLYCERATE KINASE"/>
    <property type="match status" value="1"/>
</dbReference>
<dbReference type="Proteomes" id="UP000182945">
    <property type="component" value="Chromosome"/>
</dbReference>
<evidence type="ECO:0000313" key="5">
    <source>
        <dbReference type="EMBL" id="APC49316.1"/>
    </source>
</evidence>